<proteinExistence type="predicted"/>
<accession>A0ABY3VFJ0</accession>
<sequence>MTTTQIRESLLVNGLGKPVPLNAVDWKIKHHNPSASAAEVQGDTLEMIRGLADDGLVRLGAVRKHRFIPSRRPLNRSMHRISRHYVDHYDNPKAWMFSTWMALTDEGRRVALSLEQRTFDSYRDSWAGIDRCNHEPPQSVSEQPMAELKQLRRQVDQWQTNGDFMSRNVA</sequence>
<evidence type="ECO:0000313" key="1">
    <source>
        <dbReference type="EMBL" id="UMB68185.1"/>
    </source>
</evidence>
<name>A0ABY3VFJ0_9MYCO</name>
<protein>
    <submittedName>
        <fullName evidence="1">Uncharacterized protein</fullName>
    </submittedName>
</protein>
<dbReference type="RefSeq" id="WP_240258647.1">
    <property type="nucleotide sequence ID" value="NZ_CP092488.2"/>
</dbReference>
<evidence type="ECO:0000313" key="2">
    <source>
        <dbReference type="Proteomes" id="UP001055336"/>
    </source>
</evidence>
<organism evidence="1 2">
    <name type="scientific">Mycobacterium paraterrae</name>
    <dbReference type="NCBI Taxonomy" id="577492"/>
    <lineage>
        <taxon>Bacteria</taxon>
        <taxon>Bacillati</taxon>
        <taxon>Actinomycetota</taxon>
        <taxon>Actinomycetes</taxon>
        <taxon>Mycobacteriales</taxon>
        <taxon>Mycobacteriaceae</taxon>
        <taxon>Mycobacterium</taxon>
    </lineage>
</organism>
<dbReference type="Proteomes" id="UP001055336">
    <property type="component" value="Chromosome"/>
</dbReference>
<dbReference type="EMBL" id="CP092488">
    <property type="protein sequence ID" value="UMB68185.1"/>
    <property type="molecule type" value="Genomic_DNA"/>
</dbReference>
<reference evidence="1" key="1">
    <citation type="submission" date="2022-08" db="EMBL/GenBank/DDBJ databases">
        <title>Whole genome sequencing of non-tuberculosis mycobacteria type-strains.</title>
        <authorList>
            <person name="Igarashi Y."/>
            <person name="Osugi A."/>
            <person name="Mitarai S."/>
        </authorList>
    </citation>
    <scope>NUCLEOTIDE SEQUENCE</scope>
    <source>
        <strain evidence="1">DSM 45127</strain>
    </source>
</reference>
<gene>
    <name evidence="1" type="ORF">MKK62_17260</name>
</gene>
<keyword evidence="2" id="KW-1185">Reference proteome</keyword>